<evidence type="ECO:0000256" key="3">
    <source>
        <dbReference type="ARBA" id="ARBA00008061"/>
    </source>
</evidence>
<keyword evidence="9" id="KW-1015">Disulfide bond</keyword>
<keyword evidence="8" id="KW-0106">Calcium</keyword>
<feature type="compositionally biased region" description="Low complexity" evidence="13">
    <location>
        <begin position="589"/>
        <end position="613"/>
    </location>
</feature>
<dbReference type="GeneID" id="92183696"/>
<evidence type="ECO:0000256" key="1">
    <source>
        <dbReference type="ARBA" id="ARBA00000548"/>
    </source>
</evidence>
<evidence type="ECO:0000256" key="10">
    <source>
        <dbReference type="ARBA" id="ARBA00023180"/>
    </source>
</evidence>
<evidence type="ECO:0000256" key="2">
    <source>
        <dbReference type="ARBA" id="ARBA00001913"/>
    </source>
</evidence>
<feature type="compositionally biased region" description="Basic residues" evidence="13">
    <location>
        <begin position="653"/>
        <end position="667"/>
    </location>
</feature>
<evidence type="ECO:0000256" key="13">
    <source>
        <dbReference type="SAM" id="MobiDB-lite"/>
    </source>
</evidence>
<evidence type="ECO:0000256" key="11">
    <source>
        <dbReference type="ARBA" id="ARBA00023277"/>
    </source>
</evidence>
<evidence type="ECO:0000256" key="8">
    <source>
        <dbReference type="ARBA" id="ARBA00022837"/>
    </source>
</evidence>
<dbReference type="EMBL" id="JBCAWK010000013">
    <property type="protein sequence ID" value="KAK8844591.1"/>
    <property type="molecule type" value="Genomic_DNA"/>
</dbReference>
<dbReference type="AlphaFoldDB" id="A0AAW0YTX3"/>
<reference evidence="16 17" key="1">
    <citation type="journal article" date="2024" name="bioRxiv">
        <title>Comparative genomics of Cryptococcus and Kwoniella reveals pathogenesis evolution and contrasting karyotype dynamics via intercentromeric recombination or chromosome fusion.</title>
        <authorList>
            <person name="Coelho M.A."/>
            <person name="David-Palma M."/>
            <person name="Shea T."/>
            <person name="Bowers K."/>
            <person name="McGinley-Smith S."/>
            <person name="Mohammad A.W."/>
            <person name="Gnirke A."/>
            <person name="Yurkov A.M."/>
            <person name="Nowrousian M."/>
            <person name="Sun S."/>
            <person name="Cuomo C.A."/>
            <person name="Heitman J."/>
        </authorList>
    </citation>
    <scope>NUCLEOTIDE SEQUENCE [LARGE SCALE GENOMIC DNA]</scope>
    <source>
        <strain evidence="16 17">CBS 13917</strain>
    </source>
</reference>
<dbReference type="PANTHER" id="PTHR10357:SF215">
    <property type="entry name" value="ALPHA-AMYLASE 1"/>
    <property type="match status" value="1"/>
</dbReference>
<dbReference type="Gene3D" id="2.60.40.1180">
    <property type="entry name" value="Golgi alpha-mannosidase II"/>
    <property type="match status" value="1"/>
</dbReference>
<proteinExistence type="inferred from homology"/>
<evidence type="ECO:0000259" key="15">
    <source>
        <dbReference type="SMART" id="SM00642"/>
    </source>
</evidence>
<evidence type="ECO:0000256" key="9">
    <source>
        <dbReference type="ARBA" id="ARBA00023157"/>
    </source>
</evidence>
<keyword evidence="5" id="KW-0479">Metal-binding</keyword>
<dbReference type="CDD" id="cd11319">
    <property type="entry name" value="AmyAc_euk_AmyA"/>
    <property type="match status" value="1"/>
</dbReference>
<dbReference type="Proteomes" id="UP001388673">
    <property type="component" value="Unassembled WGS sequence"/>
</dbReference>
<keyword evidence="7" id="KW-0378">Hydrolase</keyword>
<keyword evidence="11" id="KW-0119">Carbohydrate metabolism</keyword>
<dbReference type="SUPFAM" id="SSF51011">
    <property type="entry name" value="Glycosyl hydrolase domain"/>
    <property type="match status" value="1"/>
</dbReference>
<evidence type="ECO:0000256" key="6">
    <source>
        <dbReference type="ARBA" id="ARBA00022729"/>
    </source>
</evidence>
<feature type="compositionally biased region" description="Polar residues" evidence="13">
    <location>
        <begin position="621"/>
        <end position="652"/>
    </location>
</feature>
<dbReference type="EC" id="3.2.1.1" evidence="4"/>
<dbReference type="GO" id="GO:0005509">
    <property type="term" value="F:calcium ion binding"/>
    <property type="evidence" value="ECO:0007669"/>
    <property type="project" value="InterPro"/>
</dbReference>
<sequence length="667" mass="69545">MTALVKLITLLPLLALARAATKDEWRSRSIYQLITDRFAPPSDNTPCALGDRSYCGGTWQTVISKLDYIQGMGFDAIWISPTALNLEGFTEYGEAYHGYWTADPTKLNPHFGTDSDLKALSSALHSRGMYLMVDIAINGLASTSYSLDAATLASDDNGSLLFKDPADYHPRCGIDWGNHTSEQICWMATGDDNNGVALMDLKQESDAVSSVLYDWVGGYVSDYAIDGFRIDASKHMPKSFQHEFCQKAGTFCIGEVAGDDTQYAASYQGDSGIDSVWGFGMLYGLAAVFSGGKTMSTLSYYISQAAQYYPDPTVIGNFLDNQDQPRFNSRTSDKFLVYNAIVGNFMYGGIPTVYYGLEQDIADGSADPDNREALWLYGNYGTDGETYKRITTLNKIRGTLGSNSKFHNVVATVLASQNNDIALKREEALIVLTNRGASGTGTWTIKGTQLGDSAAVVDLLSCTNGTTDASGALTVTWTTGQPFVWVTADVAASGGFCGATASNTTTSATSSPSTSASVSAASVPATANATASPGDLIVSANATSAAATSSANATASAVSSTVSAVNSTAVAETGSASAVAPLGSSSVAGSASSLPATSGSAQATGTDAATATGPESDVVLPTSTSGSDATSFSPTLSNAGTGISPAKSTSTKACKRSKRRAFRAQFL</sequence>
<comment type="cofactor">
    <cofactor evidence="2">
        <name>Ca(2+)</name>
        <dbReference type="ChEBI" id="CHEBI:29108"/>
    </cofactor>
</comment>
<gene>
    <name evidence="16" type="ORF">IAR55_006438</name>
</gene>
<evidence type="ECO:0000313" key="16">
    <source>
        <dbReference type="EMBL" id="KAK8844591.1"/>
    </source>
</evidence>
<dbReference type="GO" id="GO:0016052">
    <property type="term" value="P:carbohydrate catabolic process"/>
    <property type="evidence" value="ECO:0007669"/>
    <property type="project" value="InterPro"/>
</dbReference>
<dbReference type="Pfam" id="PF09260">
    <property type="entry name" value="A_amylase_dom_C"/>
    <property type="match status" value="1"/>
</dbReference>
<dbReference type="SMART" id="SM00642">
    <property type="entry name" value="Aamy"/>
    <property type="match status" value="1"/>
</dbReference>
<comment type="caution">
    <text evidence="16">The sequence shown here is derived from an EMBL/GenBank/DDBJ whole genome shotgun (WGS) entry which is preliminary data.</text>
</comment>
<keyword evidence="10" id="KW-0325">Glycoprotein</keyword>
<dbReference type="SUPFAM" id="SSF51445">
    <property type="entry name" value="(Trans)glycosidases"/>
    <property type="match status" value="1"/>
</dbReference>
<organism evidence="16 17">
    <name type="scientific">Kwoniella newhampshirensis</name>
    <dbReference type="NCBI Taxonomy" id="1651941"/>
    <lineage>
        <taxon>Eukaryota</taxon>
        <taxon>Fungi</taxon>
        <taxon>Dikarya</taxon>
        <taxon>Basidiomycota</taxon>
        <taxon>Agaricomycotina</taxon>
        <taxon>Tremellomycetes</taxon>
        <taxon>Tremellales</taxon>
        <taxon>Cryptococcaceae</taxon>
        <taxon>Kwoniella</taxon>
    </lineage>
</organism>
<name>A0AAW0YTX3_9TREE</name>
<evidence type="ECO:0000256" key="14">
    <source>
        <dbReference type="SAM" id="SignalP"/>
    </source>
</evidence>
<feature type="signal peptide" evidence="14">
    <location>
        <begin position="1"/>
        <end position="19"/>
    </location>
</feature>
<protein>
    <recommendedName>
        <fullName evidence="4">alpha-amylase</fullName>
        <ecNumber evidence="4">3.2.1.1</ecNumber>
    </recommendedName>
</protein>
<dbReference type="GO" id="GO:0004556">
    <property type="term" value="F:alpha-amylase activity"/>
    <property type="evidence" value="ECO:0007669"/>
    <property type="project" value="UniProtKB-EC"/>
</dbReference>
<evidence type="ECO:0000256" key="12">
    <source>
        <dbReference type="ARBA" id="ARBA00023295"/>
    </source>
</evidence>
<keyword evidence="6 14" id="KW-0732">Signal</keyword>
<evidence type="ECO:0000256" key="7">
    <source>
        <dbReference type="ARBA" id="ARBA00022801"/>
    </source>
</evidence>
<dbReference type="InterPro" id="IPR017853">
    <property type="entry name" value="GH"/>
</dbReference>
<dbReference type="Pfam" id="PF00128">
    <property type="entry name" value="Alpha-amylase"/>
    <property type="match status" value="1"/>
</dbReference>
<dbReference type="InterPro" id="IPR013780">
    <property type="entry name" value="Glyco_hydro_b"/>
</dbReference>
<evidence type="ECO:0000256" key="5">
    <source>
        <dbReference type="ARBA" id="ARBA00022723"/>
    </source>
</evidence>
<feature type="region of interest" description="Disordered" evidence="13">
    <location>
        <begin position="589"/>
        <end position="667"/>
    </location>
</feature>
<dbReference type="KEGG" id="kne:92183696"/>
<keyword evidence="17" id="KW-1185">Reference proteome</keyword>
<dbReference type="InterPro" id="IPR015340">
    <property type="entry name" value="A_amylase_C_dom"/>
</dbReference>
<keyword evidence="12" id="KW-0326">Glycosidase</keyword>
<dbReference type="RefSeq" id="XP_066799815.1">
    <property type="nucleotide sequence ID" value="XM_066949521.1"/>
</dbReference>
<dbReference type="InterPro" id="IPR006047">
    <property type="entry name" value="GH13_cat_dom"/>
</dbReference>
<evidence type="ECO:0000313" key="17">
    <source>
        <dbReference type="Proteomes" id="UP001388673"/>
    </source>
</evidence>
<feature type="chain" id="PRO_5043519600" description="alpha-amylase" evidence="14">
    <location>
        <begin position="20"/>
        <end position="667"/>
    </location>
</feature>
<comment type="similarity">
    <text evidence="3">Belongs to the glycosyl hydrolase 13 family.</text>
</comment>
<dbReference type="Gene3D" id="3.20.20.80">
    <property type="entry name" value="Glycosidases"/>
    <property type="match status" value="1"/>
</dbReference>
<dbReference type="PANTHER" id="PTHR10357">
    <property type="entry name" value="ALPHA-AMYLASE FAMILY MEMBER"/>
    <property type="match status" value="1"/>
</dbReference>
<comment type="catalytic activity">
    <reaction evidence="1">
        <text>Endohydrolysis of (1-&gt;4)-alpha-D-glucosidic linkages in polysaccharides containing three or more (1-&gt;4)-alpha-linked D-glucose units.</text>
        <dbReference type="EC" id="3.2.1.1"/>
    </reaction>
</comment>
<accession>A0AAW0YTX3</accession>
<feature type="domain" description="Glycosyl hydrolase family 13 catalytic" evidence="15">
    <location>
        <begin position="32"/>
        <end position="397"/>
    </location>
</feature>
<evidence type="ECO:0000256" key="4">
    <source>
        <dbReference type="ARBA" id="ARBA00012595"/>
    </source>
</evidence>